<dbReference type="Gene3D" id="3.30.420.10">
    <property type="entry name" value="Ribonuclease H-like superfamily/Ribonuclease H"/>
    <property type="match status" value="1"/>
</dbReference>
<evidence type="ECO:0000313" key="3">
    <source>
        <dbReference type="EMBL" id="RBM03991.1"/>
    </source>
</evidence>
<dbReference type="InterPro" id="IPR036420">
    <property type="entry name" value="BRCT_dom_sf"/>
</dbReference>
<keyword evidence="1" id="KW-0540">Nuclease</keyword>
<dbReference type="SUPFAM" id="SSF52113">
    <property type="entry name" value="BRCT domain"/>
    <property type="match status" value="1"/>
</dbReference>
<dbReference type="EMBL" id="POAF01000001">
    <property type="protein sequence ID" value="RBM03991.1"/>
    <property type="molecule type" value="Genomic_DNA"/>
</dbReference>
<reference evidence="3 4" key="1">
    <citation type="submission" date="2018-01" db="EMBL/GenBank/DDBJ databases">
        <title>Glutamicibacter soli strain NHPC-3 Whole genome sequence and assembly.</title>
        <authorList>
            <person name="Choudhury P."/>
            <person name="Gupta D."/>
            <person name="Sengupta K."/>
            <person name="Jawed A."/>
            <person name="Sultana N."/>
            <person name="Saha P."/>
        </authorList>
    </citation>
    <scope>NUCLEOTIDE SEQUENCE [LARGE SCALE GENOMIC DNA]</scope>
    <source>
        <strain evidence="3 4">NHPC-3</strain>
    </source>
</reference>
<evidence type="ECO:0000313" key="4">
    <source>
        <dbReference type="Proteomes" id="UP000252167"/>
    </source>
</evidence>
<dbReference type="FunFam" id="3.30.420.10:FF:000045">
    <property type="entry name" value="3'-5' exonuclease DinG"/>
    <property type="match status" value="1"/>
</dbReference>
<dbReference type="GO" id="GO:0008408">
    <property type="term" value="F:3'-5' exonuclease activity"/>
    <property type="evidence" value="ECO:0007669"/>
    <property type="project" value="TreeGrafter"/>
</dbReference>
<dbReference type="SUPFAM" id="SSF158682">
    <property type="entry name" value="TerB-like"/>
    <property type="match status" value="1"/>
</dbReference>
<dbReference type="GO" id="GO:0003676">
    <property type="term" value="F:nucleic acid binding"/>
    <property type="evidence" value="ECO:0007669"/>
    <property type="project" value="InterPro"/>
</dbReference>
<dbReference type="AlphaFoldDB" id="A0A365YMQ0"/>
<accession>A0A365YMQ0</accession>
<evidence type="ECO:0000259" key="2">
    <source>
        <dbReference type="PROSITE" id="PS50172"/>
    </source>
</evidence>
<keyword evidence="1" id="KW-0378">Hydrolase</keyword>
<dbReference type="InterPro" id="IPR001357">
    <property type="entry name" value="BRCT_dom"/>
</dbReference>
<proteinExistence type="predicted"/>
<dbReference type="GO" id="GO:0045004">
    <property type="term" value="P:DNA replication proofreading"/>
    <property type="evidence" value="ECO:0007669"/>
    <property type="project" value="TreeGrafter"/>
</dbReference>
<dbReference type="GO" id="GO:0005829">
    <property type="term" value="C:cytosol"/>
    <property type="evidence" value="ECO:0007669"/>
    <property type="project" value="TreeGrafter"/>
</dbReference>
<dbReference type="Pfam" id="PF00533">
    <property type="entry name" value="BRCT"/>
    <property type="match status" value="1"/>
</dbReference>
<dbReference type="InterPro" id="IPR029024">
    <property type="entry name" value="TerB-like"/>
</dbReference>
<keyword evidence="1" id="KW-0269">Exonuclease</keyword>
<keyword evidence="4" id="KW-1185">Reference proteome</keyword>
<dbReference type="PANTHER" id="PTHR30231:SF41">
    <property type="entry name" value="DNA POLYMERASE III SUBUNIT EPSILON"/>
    <property type="match status" value="1"/>
</dbReference>
<dbReference type="PROSITE" id="PS50172">
    <property type="entry name" value="BRCT"/>
    <property type="match status" value="1"/>
</dbReference>
<feature type="domain" description="BRCT" evidence="2">
    <location>
        <begin position="332"/>
        <end position="411"/>
    </location>
</feature>
<gene>
    <name evidence="3" type="ORF">C1H84_01420</name>
</gene>
<dbReference type="Gene3D" id="3.40.50.10190">
    <property type="entry name" value="BRCT domain"/>
    <property type="match status" value="1"/>
</dbReference>
<dbReference type="SUPFAM" id="SSF53098">
    <property type="entry name" value="Ribonuclease H-like"/>
    <property type="match status" value="1"/>
</dbReference>
<dbReference type="InterPro" id="IPR013520">
    <property type="entry name" value="Ribonucl_H"/>
</dbReference>
<protein>
    <submittedName>
        <fullName evidence="3">DNA polymerase III subunit epsilon</fullName>
    </submittedName>
</protein>
<dbReference type="Pfam" id="PF00929">
    <property type="entry name" value="RNase_T"/>
    <property type="match status" value="1"/>
</dbReference>
<dbReference type="CDD" id="cd06127">
    <property type="entry name" value="DEDDh"/>
    <property type="match status" value="1"/>
</dbReference>
<organism evidence="3 4">
    <name type="scientific">Glutamicibacter soli</name>
    <dbReference type="NCBI Taxonomy" id="453836"/>
    <lineage>
        <taxon>Bacteria</taxon>
        <taxon>Bacillati</taxon>
        <taxon>Actinomycetota</taxon>
        <taxon>Actinomycetes</taxon>
        <taxon>Micrococcales</taxon>
        <taxon>Micrococcaceae</taxon>
        <taxon>Glutamicibacter</taxon>
    </lineage>
</organism>
<dbReference type="InterPro" id="IPR012337">
    <property type="entry name" value="RNaseH-like_sf"/>
</dbReference>
<evidence type="ECO:0000256" key="1">
    <source>
        <dbReference type="ARBA" id="ARBA00022839"/>
    </source>
</evidence>
<dbReference type="Proteomes" id="UP000252167">
    <property type="component" value="Unassembled WGS sequence"/>
</dbReference>
<sequence length="411" mass="44562">MASGVFSVLDTETTGLFPGGHDRIAEIAIVRMNRDGEVLDRWETLVNPQRDLGKQSLHGIRSCDLLGAPTFSDLAAELAWRLSGTVLVAHNLSFDARFLDAEFRRAGMPVPGHFLEHGLCTMRMSHQYLHGAGRSLQDCCDSFGIELLEAHSAAGDAAATAVLLSRYMELDEQNPEWDLRLGRAAQSAWIKASPGGRIIPVRRAAADAEPARHFLNRLTTRLPQFTGTEAQDDYLAILDRALMDRYLSAHEEQQLISLAAELGLDRAGALELHELYFQQLVRAAWADGTLTEEELLDLKTVAGLLGLGQQSVQGALRPPADIELATAEAVPSAGKLAPGSLVVLTGDMSRARAQIEEDLRAAGYVPHGAITKKVSLLVAADPDSLSGKAKKARDYGIPVVSEDYLWDTLLA</sequence>
<dbReference type="InterPro" id="IPR036397">
    <property type="entry name" value="RNaseH_sf"/>
</dbReference>
<dbReference type="SMART" id="SM00479">
    <property type="entry name" value="EXOIII"/>
    <property type="match status" value="1"/>
</dbReference>
<name>A0A365YMQ0_9MICC</name>
<dbReference type="PANTHER" id="PTHR30231">
    <property type="entry name" value="DNA POLYMERASE III SUBUNIT EPSILON"/>
    <property type="match status" value="1"/>
</dbReference>
<comment type="caution">
    <text evidence="3">The sequence shown here is derived from an EMBL/GenBank/DDBJ whole genome shotgun (WGS) entry which is preliminary data.</text>
</comment>